<keyword evidence="5 6" id="KW-1278">Translocase</keyword>
<dbReference type="NCBIfam" id="NF004730">
    <property type="entry name" value="PRK06074.1-1"/>
    <property type="match status" value="1"/>
</dbReference>
<feature type="domain" description="NADH:ubiquinone oxidoreductase 30kDa subunit" evidence="8">
    <location>
        <begin position="33"/>
        <end position="161"/>
    </location>
</feature>
<keyword evidence="9" id="KW-0560">Oxidoreductase</keyword>
<dbReference type="Gene3D" id="3.30.460.80">
    <property type="entry name" value="NADH:ubiquinone oxidoreductase, 30kDa subunit"/>
    <property type="match status" value="1"/>
</dbReference>
<comment type="similarity">
    <text evidence="1 5 6">Belongs to the complex I 30 kDa subunit family.</text>
</comment>
<proteinExistence type="inferred from homology"/>
<dbReference type="InterPro" id="IPR010218">
    <property type="entry name" value="NADH_DH_suC"/>
</dbReference>
<evidence type="ECO:0000313" key="10">
    <source>
        <dbReference type="Proteomes" id="UP000622890"/>
    </source>
</evidence>
<evidence type="ECO:0000256" key="1">
    <source>
        <dbReference type="ARBA" id="ARBA00007569"/>
    </source>
</evidence>
<dbReference type="EC" id="7.1.1.-" evidence="5"/>
<reference evidence="9" key="1">
    <citation type="submission" date="2021-01" db="EMBL/GenBank/DDBJ databases">
        <title>Genome sequence of strain Noviherbaspirillum sp. DKR-6.</title>
        <authorList>
            <person name="Chaudhary D.K."/>
        </authorList>
    </citation>
    <scope>NUCLEOTIDE SEQUENCE</scope>
    <source>
        <strain evidence="9">DKR-6</strain>
    </source>
</reference>
<organism evidence="9 10">
    <name type="scientific">Noviherbaspirillum pedocola</name>
    <dbReference type="NCBI Taxonomy" id="2801341"/>
    <lineage>
        <taxon>Bacteria</taxon>
        <taxon>Pseudomonadati</taxon>
        <taxon>Pseudomonadota</taxon>
        <taxon>Betaproteobacteria</taxon>
        <taxon>Burkholderiales</taxon>
        <taxon>Oxalobacteraceae</taxon>
        <taxon>Noviherbaspirillum</taxon>
    </lineage>
</organism>
<sequence length="198" mass="22877">MTTKLETLEAALRNALGDRLQALTNRLGEITILVKASDYAESMRMLRDHVELKFDEMIDLCGVDYSAFGDGLYDGPRFAVVLHLLSVAHNWRLRVRVFAPDDDLPIVPSVIPVWPAADWYEREAFDLLGILFEGHPDLRRILTDYGFIGHPFRKDFPVTGYVEMRYDPEQKRVIYQPVTIEPRENVPRVIREENYGVK</sequence>
<dbReference type="GO" id="GO:0005886">
    <property type="term" value="C:plasma membrane"/>
    <property type="evidence" value="ECO:0007669"/>
    <property type="project" value="UniProtKB-SubCell"/>
</dbReference>
<name>A0A934W0H3_9BURK</name>
<dbReference type="AlphaFoldDB" id="A0A934W0H3"/>
<evidence type="ECO:0000256" key="2">
    <source>
        <dbReference type="ARBA" id="ARBA00022448"/>
    </source>
</evidence>
<dbReference type="EMBL" id="JAEPBG010000002">
    <property type="protein sequence ID" value="MBK4734111.1"/>
    <property type="molecule type" value="Genomic_DNA"/>
</dbReference>
<dbReference type="GO" id="GO:0048038">
    <property type="term" value="F:quinone binding"/>
    <property type="evidence" value="ECO:0007669"/>
    <property type="project" value="UniProtKB-KW"/>
</dbReference>
<keyword evidence="5 6" id="KW-0520">NAD</keyword>
<protein>
    <recommendedName>
        <fullName evidence="5">NADH-quinone oxidoreductase subunit C</fullName>
        <ecNumber evidence="5">7.1.1.-</ecNumber>
    </recommendedName>
    <alternativeName>
        <fullName evidence="5">NADH dehydrogenase I subunit C</fullName>
    </alternativeName>
    <alternativeName>
        <fullName evidence="5">NDH-1 subunit C</fullName>
    </alternativeName>
</protein>
<keyword evidence="10" id="KW-1185">Reference proteome</keyword>
<dbReference type="Proteomes" id="UP000622890">
    <property type="component" value="Unassembled WGS sequence"/>
</dbReference>
<evidence type="ECO:0000256" key="3">
    <source>
        <dbReference type="ARBA" id="ARBA00022719"/>
    </source>
</evidence>
<dbReference type="SUPFAM" id="SSF143243">
    <property type="entry name" value="Nqo5-like"/>
    <property type="match status" value="1"/>
</dbReference>
<gene>
    <name evidence="5" type="primary">nuoC</name>
    <name evidence="9" type="ORF">JJB74_05765</name>
</gene>
<comment type="subunit">
    <text evidence="5">NDH-1 is composed of 14 different subunits. Subunits NuoB, C, D, E, F, and G constitute the peripheral sector of the complex.</text>
</comment>
<dbReference type="HAMAP" id="MF_01357">
    <property type="entry name" value="NDH1_NuoC"/>
    <property type="match status" value="1"/>
</dbReference>
<dbReference type="Pfam" id="PF00329">
    <property type="entry name" value="Complex1_30kDa"/>
    <property type="match status" value="1"/>
</dbReference>
<evidence type="ECO:0000259" key="8">
    <source>
        <dbReference type="Pfam" id="PF00329"/>
    </source>
</evidence>
<keyword evidence="5" id="KW-0472">Membrane</keyword>
<dbReference type="GO" id="GO:0008137">
    <property type="term" value="F:NADH dehydrogenase (ubiquinone) activity"/>
    <property type="evidence" value="ECO:0007669"/>
    <property type="project" value="InterPro"/>
</dbReference>
<keyword evidence="4 5" id="KW-0830">Ubiquinone</keyword>
<dbReference type="PROSITE" id="PS00542">
    <property type="entry name" value="COMPLEX1_30K"/>
    <property type="match status" value="1"/>
</dbReference>
<keyword evidence="5" id="KW-1003">Cell membrane</keyword>
<dbReference type="InterPro" id="IPR001268">
    <property type="entry name" value="NADH_UbQ_OxRdtase_30kDa_su"/>
</dbReference>
<dbReference type="GO" id="GO:0050136">
    <property type="term" value="F:NADH dehydrogenase (quinone) (non-electrogenic) activity"/>
    <property type="evidence" value="ECO:0007669"/>
    <property type="project" value="UniProtKB-UniRule"/>
</dbReference>
<comment type="function">
    <text evidence="5">NDH-1 shuttles electrons from NADH, via FMN and iron-sulfur (Fe-S) centers, to quinones in the respiratory chain. The immediate electron acceptor for the enzyme in this species is believed to be ubiquinone. Couples the redox reaction to proton translocation (for every two electrons transferred, four hydrogen ions are translocated across the cytoplasmic membrane), and thus conserves the redox energy in a proton gradient.</text>
</comment>
<evidence type="ECO:0000256" key="7">
    <source>
        <dbReference type="RuleBase" id="RU003582"/>
    </source>
</evidence>
<dbReference type="PANTHER" id="PTHR10884:SF14">
    <property type="entry name" value="NADH DEHYDROGENASE [UBIQUINONE] IRON-SULFUR PROTEIN 3, MITOCHONDRIAL"/>
    <property type="match status" value="1"/>
</dbReference>
<comment type="caution">
    <text evidence="9">The sequence shown here is derived from an EMBL/GenBank/DDBJ whole genome shotgun (WGS) entry which is preliminary data.</text>
</comment>
<evidence type="ECO:0000256" key="5">
    <source>
        <dbReference type="HAMAP-Rule" id="MF_01357"/>
    </source>
</evidence>
<dbReference type="RefSeq" id="WP_200590886.1">
    <property type="nucleotide sequence ID" value="NZ_JAEPBG010000002.1"/>
</dbReference>
<keyword evidence="2 5" id="KW-0813">Transport</keyword>
<dbReference type="PANTHER" id="PTHR10884">
    <property type="entry name" value="NADH DEHYDROGENASE UBIQUINONE IRON-SULFUR PROTEIN 3"/>
    <property type="match status" value="1"/>
</dbReference>
<evidence type="ECO:0000256" key="6">
    <source>
        <dbReference type="RuleBase" id="RU003456"/>
    </source>
</evidence>
<dbReference type="InterPro" id="IPR037232">
    <property type="entry name" value="NADH_quin_OxRdtase_su_C/D-like"/>
</dbReference>
<keyword evidence="3 5" id="KW-0874">Quinone</keyword>
<dbReference type="NCBIfam" id="TIGR01961">
    <property type="entry name" value="NuoC_fam"/>
    <property type="match status" value="1"/>
</dbReference>
<comment type="subcellular location">
    <subcellularLocation>
        <location evidence="5">Cell membrane</location>
        <topology evidence="5">Peripheral membrane protein</topology>
        <orientation evidence="5">Cytoplasmic side</orientation>
    </subcellularLocation>
</comment>
<dbReference type="InterPro" id="IPR020396">
    <property type="entry name" value="NADH_UbQ_OxRdtase_CS"/>
</dbReference>
<comment type="catalytic activity">
    <reaction evidence="5 7">
        <text>a quinone + NADH + 5 H(+)(in) = a quinol + NAD(+) + 4 H(+)(out)</text>
        <dbReference type="Rhea" id="RHEA:57888"/>
        <dbReference type="ChEBI" id="CHEBI:15378"/>
        <dbReference type="ChEBI" id="CHEBI:24646"/>
        <dbReference type="ChEBI" id="CHEBI:57540"/>
        <dbReference type="ChEBI" id="CHEBI:57945"/>
        <dbReference type="ChEBI" id="CHEBI:132124"/>
    </reaction>
</comment>
<accession>A0A934W0H3</accession>
<evidence type="ECO:0000313" key="9">
    <source>
        <dbReference type="EMBL" id="MBK4734111.1"/>
    </source>
</evidence>
<evidence type="ECO:0000256" key="4">
    <source>
        <dbReference type="ARBA" id="ARBA00023075"/>
    </source>
</evidence>